<feature type="signal peptide" evidence="3">
    <location>
        <begin position="1"/>
        <end position="16"/>
    </location>
</feature>
<dbReference type="EMBL" id="JBHLTN010000007">
    <property type="protein sequence ID" value="MFC0591680.1"/>
    <property type="molecule type" value="Genomic_DNA"/>
</dbReference>
<keyword evidence="5" id="KW-1185">Reference proteome</keyword>
<dbReference type="InterPro" id="IPR011990">
    <property type="entry name" value="TPR-like_helical_dom_sf"/>
</dbReference>
<feature type="chain" id="PRO_5047302545" evidence="3">
    <location>
        <begin position="17"/>
        <end position="611"/>
    </location>
</feature>
<evidence type="ECO:0000313" key="5">
    <source>
        <dbReference type="Proteomes" id="UP001589834"/>
    </source>
</evidence>
<dbReference type="Pfam" id="PF14559">
    <property type="entry name" value="TPR_19"/>
    <property type="match status" value="1"/>
</dbReference>
<dbReference type="Proteomes" id="UP001589834">
    <property type="component" value="Unassembled WGS sequence"/>
</dbReference>
<evidence type="ECO:0000256" key="1">
    <source>
        <dbReference type="PROSITE-ProRule" id="PRU00339"/>
    </source>
</evidence>
<keyword evidence="3" id="KW-0732">Signal</keyword>
<dbReference type="PANTHER" id="PTHR44216">
    <property type="entry name" value="PROTEIN O-MANNOSYL-TRANSFERASE TMTC2"/>
    <property type="match status" value="1"/>
</dbReference>
<dbReference type="PANTHER" id="PTHR44216:SF3">
    <property type="entry name" value="PROTEIN O-MANNOSYL-TRANSFERASE TMTC2"/>
    <property type="match status" value="1"/>
</dbReference>
<dbReference type="PROSITE" id="PS50005">
    <property type="entry name" value="TPR"/>
    <property type="match status" value="1"/>
</dbReference>
<comment type="caution">
    <text evidence="4">The sequence shown here is derived from an EMBL/GenBank/DDBJ whole genome shotgun (WGS) entry which is preliminary data.</text>
</comment>
<organism evidence="4 5">
    <name type="scientific">Ottowia pentelensis</name>
    <dbReference type="NCBI Taxonomy" id="511108"/>
    <lineage>
        <taxon>Bacteria</taxon>
        <taxon>Pseudomonadati</taxon>
        <taxon>Pseudomonadota</taxon>
        <taxon>Betaproteobacteria</taxon>
        <taxon>Burkholderiales</taxon>
        <taxon>Comamonadaceae</taxon>
        <taxon>Ottowia</taxon>
    </lineage>
</organism>
<dbReference type="SUPFAM" id="SSF48452">
    <property type="entry name" value="TPR-like"/>
    <property type="match status" value="3"/>
</dbReference>
<proteinExistence type="predicted"/>
<protein>
    <submittedName>
        <fullName evidence="4">Tetratricopeptide repeat protein</fullName>
    </submittedName>
</protein>
<dbReference type="SMART" id="SM00028">
    <property type="entry name" value="TPR"/>
    <property type="match status" value="6"/>
</dbReference>
<dbReference type="Pfam" id="PF13432">
    <property type="entry name" value="TPR_16"/>
    <property type="match status" value="3"/>
</dbReference>
<reference evidence="4 5" key="1">
    <citation type="submission" date="2024-09" db="EMBL/GenBank/DDBJ databases">
        <authorList>
            <person name="Sun Q."/>
            <person name="Mori K."/>
        </authorList>
    </citation>
    <scope>NUCLEOTIDE SEQUENCE [LARGE SCALE GENOMIC DNA]</scope>
    <source>
        <strain evidence="4 5">NCAIM B.02336</strain>
    </source>
</reference>
<feature type="region of interest" description="Disordered" evidence="2">
    <location>
        <begin position="40"/>
        <end position="63"/>
    </location>
</feature>
<evidence type="ECO:0000256" key="2">
    <source>
        <dbReference type="SAM" id="MobiDB-lite"/>
    </source>
</evidence>
<gene>
    <name evidence="4" type="ORF">ACFFGG_03835</name>
</gene>
<keyword evidence="1" id="KW-0802">TPR repeat</keyword>
<dbReference type="RefSeq" id="WP_377480029.1">
    <property type="nucleotide sequence ID" value="NZ_JBHLTN010000007.1"/>
</dbReference>
<dbReference type="InterPro" id="IPR052384">
    <property type="entry name" value="TMTC_O-mannosyltransferase"/>
</dbReference>
<evidence type="ECO:0000256" key="3">
    <source>
        <dbReference type="SAM" id="SignalP"/>
    </source>
</evidence>
<feature type="repeat" description="TPR" evidence="1">
    <location>
        <begin position="564"/>
        <end position="597"/>
    </location>
</feature>
<name>A0ABV6PPC8_9BURK</name>
<evidence type="ECO:0000313" key="4">
    <source>
        <dbReference type="EMBL" id="MFC0591680.1"/>
    </source>
</evidence>
<accession>A0ABV6PPC8</accession>
<dbReference type="Gene3D" id="1.25.40.10">
    <property type="entry name" value="Tetratricopeptide repeat domain"/>
    <property type="match status" value="3"/>
</dbReference>
<sequence>MPYPAPVLVCSTLALAALTGCALQAPAAAPPAAQVATSSSAPAAPASAPPEAAATPKAVASPPLQSGLSARLMYELLVGEMSFDLGDPQQGAAYLLDAARRANDEAVYQRATEMAIQSRAGPAALEAVRAWRQAFPQSLQATRFELQVLLALGRVSETATPVKTLLDALPATEKISFIAALPALYQRVANKDEALQAVETALADAQKDPALAPVAWTTVGRLRLQQGDRTGALVAATLGLNAGPESQWPALLALQLFSGTGENQAEPLIKRYLAGAEAKPEIQLDYVRALLERGRRADAQTELTALVTRWPQYPDGWLLQGLLAADDRHDAPAEQSLKHYLDMLKEQAEQPGDVRAAGRNQAELTLARIAARRGDDATAKKWLDQIDSPEQLLAAQVERANLLARQGRLDEARQAIQAVPERDPDDARLKLLAETQLLRENGQAQQALRLLNAALKQSPDDDALLYDAAMAAERLNRTDEMERLLRRVIKLKPDSAQAYNALGYSLADRGVRLPEAKSLIEKAVQLAPDDAYIQDSLGWVEFRQGQLGRAQRTLQAAFDKRPDAEIAAHLGEVLWALGERDSALSTWREGLRLDPNNQTLTKTLKRLQVTP</sequence>
<dbReference type="InterPro" id="IPR019734">
    <property type="entry name" value="TPR_rpt"/>
</dbReference>